<dbReference type="KEGG" id="phm:PSMK_25050"/>
<dbReference type="STRING" id="1142394.PSMK_25050"/>
<dbReference type="Pfam" id="PF01841">
    <property type="entry name" value="Transglut_core"/>
    <property type="match status" value="1"/>
</dbReference>
<dbReference type="InterPro" id="IPR002931">
    <property type="entry name" value="Transglutaminase-like"/>
</dbReference>
<dbReference type="SMART" id="SM00460">
    <property type="entry name" value="TGc"/>
    <property type="match status" value="1"/>
</dbReference>
<organism evidence="2 3">
    <name type="scientific">Phycisphaera mikurensis (strain NBRC 102666 / KCTC 22515 / FYK2301M01)</name>
    <dbReference type="NCBI Taxonomy" id="1142394"/>
    <lineage>
        <taxon>Bacteria</taxon>
        <taxon>Pseudomonadati</taxon>
        <taxon>Planctomycetota</taxon>
        <taxon>Phycisphaerae</taxon>
        <taxon>Phycisphaerales</taxon>
        <taxon>Phycisphaeraceae</taxon>
        <taxon>Phycisphaera</taxon>
    </lineage>
</organism>
<protein>
    <recommendedName>
        <fullName evidence="1">Transglutaminase-like domain-containing protein</fullName>
    </recommendedName>
</protein>
<dbReference type="PANTHER" id="PTHR33490">
    <property type="entry name" value="BLR5614 PROTEIN-RELATED"/>
    <property type="match status" value="1"/>
</dbReference>
<dbReference type="SUPFAM" id="SSF54001">
    <property type="entry name" value="Cysteine proteinases"/>
    <property type="match status" value="1"/>
</dbReference>
<proteinExistence type="predicted"/>
<sequence>MKYQILHRSVYAYAEPVEGGLHVAVARPRSFRSFWRTQACHTHALEVRPRPQVCRETLDAFGNHQSRFEVHRPHHELGVTASSLVEVACGGGPGGAADPAVLDRSAPWEAVVAGARARLDAAGQAVLEQSLETALTPSAPALRGYARESFTPGRPVAAATLELARRIFEDFAYDPAATDLSTPVLRVFEQRRGVCQDFAHLALAMLRGLGLPARYVSGYVRTGNDDTPVPPGGVTPPPDSGLVGSDASHAWVSVRLGEEEPGVDPSAAGWFDVDPTNAKLAGDEHVTLAWGRDYADVSPLKGVLVGGGSHSIRVSVSVRPVAADPAPG</sequence>
<dbReference type="Gene3D" id="3.10.620.30">
    <property type="match status" value="1"/>
</dbReference>
<dbReference type="PANTHER" id="PTHR33490:SF7">
    <property type="entry name" value="BLR2979 PROTEIN"/>
    <property type="match status" value="1"/>
</dbReference>
<reference evidence="2 3" key="1">
    <citation type="submission" date="2012-02" db="EMBL/GenBank/DDBJ databases">
        <title>Complete genome sequence of Phycisphaera mikurensis NBRC 102666.</title>
        <authorList>
            <person name="Ankai A."/>
            <person name="Hosoyama A."/>
            <person name="Terui Y."/>
            <person name="Sekine M."/>
            <person name="Fukai R."/>
            <person name="Kato Y."/>
            <person name="Nakamura S."/>
            <person name="Yamada-Narita S."/>
            <person name="Kawakoshi A."/>
            <person name="Fukunaga Y."/>
            <person name="Yamazaki S."/>
            <person name="Fujita N."/>
        </authorList>
    </citation>
    <scope>NUCLEOTIDE SEQUENCE [LARGE SCALE GENOMIC DNA]</scope>
    <source>
        <strain evidence="3">NBRC 102666 / KCTC 22515 / FYK2301M01</strain>
    </source>
</reference>
<evidence type="ECO:0000259" key="1">
    <source>
        <dbReference type="SMART" id="SM00460"/>
    </source>
</evidence>
<dbReference type="InterPro" id="IPR038765">
    <property type="entry name" value="Papain-like_cys_pep_sf"/>
</dbReference>
<dbReference type="Pfam" id="PF08379">
    <property type="entry name" value="Bact_transglu_N"/>
    <property type="match status" value="1"/>
</dbReference>
<gene>
    <name evidence="2" type="ordered locus">PSMK_25050</name>
</gene>
<dbReference type="EMBL" id="AP012338">
    <property type="protein sequence ID" value="BAM04664.1"/>
    <property type="molecule type" value="Genomic_DNA"/>
</dbReference>
<dbReference type="OrthoDB" id="9787782at2"/>
<dbReference type="RefSeq" id="WP_014437877.1">
    <property type="nucleotide sequence ID" value="NC_017080.1"/>
</dbReference>
<dbReference type="AlphaFoldDB" id="I0IHC6"/>
<dbReference type="Proteomes" id="UP000007881">
    <property type="component" value="Chromosome"/>
</dbReference>
<accession>I0IHC6</accession>
<dbReference type="eggNOG" id="COG1305">
    <property type="taxonomic scope" value="Bacteria"/>
</dbReference>
<name>I0IHC6_PHYMF</name>
<dbReference type="InterPro" id="IPR013589">
    <property type="entry name" value="Bac_transglu_N"/>
</dbReference>
<keyword evidence="3" id="KW-1185">Reference proteome</keyword>
<dbReference type="HOGENOM" id="CLU_008973_0_0_0"/>
<evidence type="ECO:0000313" key="2">
    <source>
        <dbReference type="EMBL" id="BAM04664.1"/>
    </source>
</evidence>
<evidence type="ECO:0000313" key="3">
    <source>
        <dbReference type="Proteomes" id="UP000007881"/>
    </source>
</evidence>
<feature type="domain" description="Transglutaminase-like" evidence="1">
    <location>
        <begin position="187"/>
        <end position="277"/>
    </location>
</feature>